<feature type="region of interest" description="Disordered" evidence="1">
    <location>
        <begin position="178"/>
        <end position="241"/>
    </location>
</feature>
<evidence type="ECO:0000313" key="2">
    <source>
        <dbReference type="EMBL" id="CAK0802861.1"/>
    </source>
</evidence>
<name>A0ABN9QAJ5_9DINO</name>
<evidence type="ECO:0000256" key="1">
    <source>
        <dbReference type="SAM" id="MobiDB-lite"/>
    </source>
</evidence>
<organism evidence="2 3">
    <name type="scientific">Prorocentrum cordatum</name>
    <dbReference type="NCBI Taxonomy" id="2364126"/>
    <lineage>
        <taxon>Eukaryota</taxon>
        <taxon>Sar</taxon>
        <taxon>Alveolata</taxon>
        <taxon>Dinophyceae</taxon>
        <taxon>Prorocentrales</taxon>
        <taxon>Prorocentraceae</taxon>
        <taxon>Prorocentrum</taxon>
    </lineage>
</organism>
<proteinExistence type="predicted"/>
<sequence>MAAKLRVMGTVEEQVPGTFGKEAVPLGALEDELVHESLPLEGAWVERYGGWKGAEARGRLAAAAGCAVEGIGAALHLLGQAQQVKAASFFLGLQFAEDGTRPDVEAAKERDDVEVVEIPVEKCSNIKDDVRDPIDKEKGTISYVKDEGCTVDSLERGILFVFGHSSWSRSEAVEKFKELQETSTRRKSRSPPGTPAAGARTRSGARNEKKDDKKWGGDKGWGEDADPRKEGRREVGQQGLG</sequence>
<reference evidence="2" key="1">
    <citation type="submission" date="2023-10" db="EMBL/GenBank/DDBJ databases">
        <authorList>
            <person name="Chen Y."/>
            <person name="Shah S."/>
            <person name="Dougan E. K."/>
            <person name="Thang M."/>
            <person name="Chan C."/>
        </authorList>
    </citation>
    <scope>NUCLEOTIDE SEQUENCE [LARGE SCALE GENOMIC DNA]</scope>
</reference>
<keyword evidence="3" id="KW-1185">Reference proteome</keyword>
<comment type="caution">
    <text evidence="2">The sequence shown here is derived from an EMBL/GenBank/DDBJ whole genome shotgun (WGS) entry which is preliminary data.</text>
</comment>
<dbReference type="EMBL" id="CAUYUJ010002891">
    <property type="protein sequence ID" value="CAK0802861.1"/>
    <property type="molecule type" value="Genomic_DNA"/>
</dbReference>
<protein>
    <submittedName>
        <fullName evidence="2">Uncharacterized protein</fullName>
    </submittedName>
</protein>
<dbReference type="Proteomes" id="UP001189429">
    <property type="component" value="Unassembled WGS sequence"/>
</dbReference>
<accession>A0ABN9QAJ5</accession>
<gene>
    <name evidence="2" type="ORF">PCOR1329_LOCUS10225</name>
</gene>
<feature type="compositionally biased region" description="Basic and acidic residues" evidence="1">
    <location>
        <begin position="205"/>
        <end position="235"/>
    </location>
</feature>
<evidence type="ECO:0000313" key="3">
    <source>
        <dbReference type="Proteomes" id="UP001189429"/>
    </source>
</evidence>